<sequence length="66" mass="7090">MLYVNSKTGASFYSSVPVCGGDWTLVEQQTGEKAKTVAEIKRQLDAAGIKYSSKAKKPELEALLPG</sequence>
<evidence type="ECO:0008006" key="3">
    <source>
        <dbReference type="Google" id="ProtNLM"/>
    </source>
</evidence>
<dbReference type="Proteomes" id="UP000000564">
    <property type="component" value="Chromosome"/>
</dbReference>
<accession>A0A0H2UVD5</accession>
<dbReference type="AlphaFoldDB" id="A0A0H2UVD5"/>
<name>A0A0H2UVD5_STRP3</name>
<dbReference type="RefSeq" id="WP_010922460.1">
    <property type="nucleotide sequence ID" value="NC_004070.1"/>
</dbReference>
<dbReference type="Gene3D" id="1.10.720.30">
    <property type="entry name" value="SAP domain"/>
    <property type="match status" value="1"/>
</dbReference>
<protein>
    <recommendedName>
        <fullName evidence="3">HeH/LEM domain-containing protein</fullName>
    </recommendedName>
</protein>
<dbReference type="HOGENOM" id="CLU_202634_0_0_9"/>
<gene>
    <name evidence="1" type="ordered locus">SpyM3_1112</name>
</gene>
<organism evidence="1 2">
    <name type="scientific">Streptococcus pyogenes serotype M3 (strain ATCC BAA-595 / MGAS315)</name>
    <dbReference type="NCBI Taxonomy" id="198466"/>
    <lineage>
        <taxon>Bacteria</taxon>
        <taxon>Bacillati</taxon>
        <taxon>Bacillota</taxon>
        <taxon>Bacilli</taxon>
        <taxon>Lactobacillales</taxon>
        <taxon>Streptococcaceae</taxon>
        <taxon>Streptococcus</taxon>
    </lineage>
</organism>
<evidence type="ECO:0000313" key="1">
    <source>
        <dbReference type="EMBL" id="AAM79719.1"/>
    </source>
</evidence>
<dbReference type="InterPro" id="IPR036361">
    <property type="entry name" value="SAP_dom_sf"/>
</dbReference>
<evidence type="ECO:0000313" key="2">
    <source>
        <dbReference type="Proteomes" id="UP000000564"/>
    </source>
</evidence>
<proteinExistence type="predicted"/>
<dbReference type="KEGG" id="spg:SpyM3_1112"/>
<dbReference type="EMBL" id="AE014074">
    <property type="protein sequence ID" value="AAM79719.1"/>
    <property type="molecule type" value="Genomic_DNA"/>
</dbReference>
<reference evidence="1 2" key="1">
    <citation type="journal article" date="2002" name="Proc. Natl. Acad. Sci. U.S.A.">
        <title>Genome sequence of a serotype M3 strain of group A Streptococcus: phage-encoded toxins, the high-virulence phenotype, and clone emergence.</title>
        <authorList>
            <person name="Beres S.B."/>
            <person name="Sylva G.L."/>
            <person name="Barbian K.D."/>
            <person name="Lei B."/>
            <person name="Hoff J.S."/>
            <person name="Mammarella N.D."/>
            <person name="Liu M.Y."/>
            <person name="Smoot J.C."/>
            <person name="Porcella S.F."/>
            <person name="Parkins L.D."/>
            <person name="Campbell D.S."/>
            <person name="Smith T.M."/>
            <person name="McCormick J.K."/>
            <person name="Leung D.Y."/>
            <person name="Schlievert P.M."/>
            <person name="Musser J.M."/>
        </authorList>
    </citation>
    <scope>NUCLEOTIDE SEQUENCE [LARGE SCALE GENOMIC DNA]</scope>
    <source>
        <strain evidence="2">ATCC BAA-595 / MGAS315</strain>
    </source>
</reference>